<evidence type="ECO:0000313" key="2">
    <source>
        <dbReference type="Proteomes" id="UP000257109"/>
    </source>
</evidence>
<gene>
    <name evidence="1" type="ORF">CR513_33450</name>
</gene>
<accession>A0A371G4E0</accession>
<sequence length="84" mass="9922">MHKKKGKSGFMAVKVDLEKEYDRLRLDLLIDTLNEVEFIDHFFNLILSCISSTHMHYLMNFDLLEELGKVRLAHLIEREVVCNN</sequence>
<dbReference type="EMBL" id="QJKJ01006810">
    <property type="protein sequence ID" value="RDX85377.1"/>
    <property type="molecule type" value="Genomic_DNA"/>
</dbReference>
<keyword evidence="2" id="KW-1185">Reference proteome</keyword>
<dbReference type="OrthoDB" id="1411964at2759"/>
<evidence type="ECO:0008006" key="3">
    <source>
        <dbReference type="Google" id="ProtNLM"/>
    </source>
</evidence>
<name>A0A371G4E0_MUCPR</name>
<dbReference type="STRING" id="157652.A0A371G4E0"/>
<dbReference type="AlphaFoldDB" id="A0A371G4E0"/>
<feature type="non-terminal residue" evidence="1">
    <location>
        <position position="1"/>
    </location>
</feature>
<comment type="caution">
    <text evidence="1">The sequence shown here is derived from an EMBL/GenBank/DDBJ whole genome shotgun (WGS) entry which is preliminary data.</text>
</comment>
<reference evidence="1" key="1">
    <citation type="submission" date="2018-05" db="EMBL/GenBank/DDBJ databases">
        <title>Draft genome of Mucuna pruriens seed.</title>
        <authorList>
            <person name="Nnadi N.E."/>
            <person name="Vos R."/>
            <person name="Hasami M.H."/>
            <person name="Devisetty U.K."/>
            <person name="Aguiy J.C."/>
        </authorList>
    </citation>
    <scope>NUCLEOTIDE SEQUENCE [LARGE SCALE GENOMIC DNA]</scope>
    <source>
        <strain evidence="1">JCA_2017</strain>
    </source>
</reference>
<evidence type="ECO:0000313" key="1">
    <source>
        <dbReference type="EMBL" id="RDX85377.1"/>
    </source>
</evidence>
<organism evidence="1 2">
    <name type="scientific">Mucuna pruriens</name>
    <name type="common">Velvet bean</name>
    <name type="synonym">Dolichos pruriens</name>
    <dbReference type="NCBI Taxonomy" id="157652"/>
    <lineage>
        <taxon>Eukaryota</taxon>
        <taxon>Viridiplantae</taxon>
        <taxon>Streptophyta</taxon>
        <taxon>Embryophyta</taxon>
        <taxon>Tracheophyta</taxon>
        <taxon>Spermatophyta</taxon>
        <taxon>Magnoliopsida</taxon>
        <taxon>eudicotyledons</taxon>
        <taxon>Gunneridae</taxon>
        <taxon>Pentapetalae</taxon>
        <taxon>rosids</taxon>
        <taxon>fabids</taxon>
        <taxon>Fabales</taxon>
        <taxon>Fabaceae</taxon>
        <taxon>Papilionoideae</taxon>
        <taxon>50 kb inversion clade</taxon>
        <taxon>NPAAA clade</taxon>
        <taxon>indigoferoid/millettioid clade</taxon>
        <taxon>Phaseoleae</taxon>
        <taxon>Mucuna</taxon>
    </lineage>
</organism>
<protein>
    <recommendedName>
        <fullName evidence="3">Reverse transcriptase domain-containing protein</fullName>
    </recommendedName>
</protein>
<dbReference type="Proteomes" id="UP000257109">
    <property type="component" value="Unassembled WGS sequence"/>
</dbReference>
<proteinExistence type="predicted"/>